<feature type="region of interest" description="Disordered" evidence="2">
    <location>
        <begin position="466"/>
        <end position="541"/>
    </location>
</feature>
<keyword evidence="3" id="KW-0472">Membrane</keyword>
<reference evidence="6 7" key="1">
    <citation type="journal article" date="2024" name="J Genomics">
        <title>Draft genome sequencing and assembly of Favolaschia claudopus CIRM-BRFM 2984 isolated from oak limbs.</title>
        <authorList>
            <person name="Navarro D."/>
            <person name="Drula E."/>
            <person name="Chaduli D."/>
            <person name="Cazenave R."/>
            <person name="Ahrendt S."/>
            <person name="Wang J."/>
            <person name="Lipzen A."/>
            <person name="Daum C."/>
            <person name="Barry K."/>
            <person name="Grigoriev I.V."/>
            <person name="Favel A."/>
            <person name="Rosso M.N."/>
            <person name="Martin F."/>
        </authorList>
    </citation>
    <scope>NUCLEOTIDE SEQUENCE [LARGE SCALE GENOMIC DNA]</scope>
    <source>
        <strain evidence="6 7">CIRM-BRFM 2984</strain>
    </source>
</reference>
<evidence type="ECO:0000256" key="1">
    <source>
        <dbReference type="ARBA" id="ARBA00007447"/>
    </source>
</evidence>
<dbReference type="GO" id="GO:0004190">
    <property type="term" value="F:aspartic-type endopeptidase activity"/>
    <property type="evidence" value="ECO:0007669"/>
    <property type="project" value="InterPro"/>
</dbReference>
<evidence type="ECO:0000313" key="6">
    <source>
        <dbReference type="EMBL" id="KAK7026262.1"/>
    </source>
</evidence>
<dbReference type="PANTHER" id="PTHR47966:SF6">
    <property type="entry name" value="PEPTIDASE A1 DOMAIN-CONTAINING PROTEIN"/>
    <property type="match status" value="1"/>
</dbReference>
<protein>
    <submittedName>
        <fullName evidence="6">Aspartic peptidase domain-containing protein</fullName>
    </submittedName>
</protein>
<feature type="compositionally biased region" description="Polar residues" evidence="2">
    <location>
        <begin position="478"/>
        <end position="487"/>
    </location>
</feature>
<feature type="transmembrane region" description="Helical" evidence="3">
    <location>
        <begin position="393"/>
        <end position="416"/>
    </location>
</feature>
<dbReference type="CDD" id="cd05471">
    <property type="entry name" value="pepsin_like"/>
    <property type="match status" value="1"/>
</dbReference>
<feature type="chain" id="PRO_5043586724" evidence="4">
    <location>
        <begin position="22"/>
        <end position="541"/>
    </location>
</feature>
<dbReference type="PROSITE" id="PS51767">
    <property type="entry name" value="PEPTIDASE_A1"/>
    <property type="match status" value="1"/>
</dbReference>
<dbReference type="InterPro" id="IPR021109">
    <property type="entry name" value="Peptidase_aspartic_dom_sf"/>
</dbReference>
<keyword evidence="3" id="KW-1133">Transmembrane helix</keyword>
<evidence type="ECO:0000256" key="2">
    <source>
        <dbReference type="SAM" id="MobiDB-lite"/>
    </source>
</evidence>
<evidence type="ECO:0000313" key="7">
    <source>
        <dbReference type="Proteomes" id="UP001362999"/>
    </source>
</evidence>
<proteinExistence type="inferred from homology"/>
<keyword evidence="7" id="KW-1185">Reference proteome</keyword>
<feature type="domain" description="Peptidase A1" evidence="5">
    <location>
        <begin position="64"/>
        <end position="453"/>
    </location>
</feature>
<sequence length="541" mass="57671">MLSLSWLVSGSILFLNSLAYAEPVHLPLVHHVFPHSDSAVARSLLGVERRNTFDAGLLAEVGMYLIPIRFGTPTQILPLALSFTLPGAMVYVCNKTCSSAFNYSESTSARNKSTGTQTIDVDNTPIPGSVFTDVIGFGPFSVLDASFSSTTHNFKDPYAGTFGLGFPSASFQNLPSVWQSLLSSNPVDAPEMGIWLSRVQNTNTSNELTSGVFTFGGTNSSLYTGDIEFLDSTSTSAWALNITKLTIQGNELTLTQSRNNVALDAGTIPILGPTSSVAAIWAQVPGASQYNPGDYQYQLNDGTVKNDNEHCHGVIVGLDMAEDLPGWTFGQGFFRSVYTVLRQGNPPAIGFAELSEQAGGAPAPTLPSPASSESASSSLRSTPSPVAAKKSPVAAVVGGVVGGLFLCAALLAALLLTRRRRRQYRPDEGSVNRDLVPEPFVAFDQHPEMALFNSEQRRFRRKLQANGASMNYPYRTNAGPSSATQPGETAGREENRGSPSPAAAADVSVMGQLRNLTEEVRRLTEHNSAGSIAPPSYHPDA</sequence>
<feature type="region of interest" description="Disordered" evidence="2">
    <location>
        <begin position="358"/>
        <end position="385"/>
    </location>
</feature>
<name>A0AAW0BIQ1_9AGAR</name>
<dbReference type="AlphaFoldDB" id="A0AAW0BIQ1"/>
<keyword evidence="4" id="KW-0732">Signal</keyword>
<dbReference type="InterPro" id="IPR033121">
    <property type="entry name" value="PEPTIDASE_A1"/>
</dbReference>
<comment type="similarity">
    <text evidence="1">Belongs to the peptidase A1 family.</text>
</comment>
<keyword evidence="3" id="KW-0812">Transmembrane</keyword>
<feature type="signal peptide" evidence="4">
    <location>
        <begin position="1"/>
        <end position="21"/>
    </location>
</feature>
<dbReference type="PANTHER" id="PTHR47966">
    <property type="entry name" value="BETA-SITE APP-CLEAVING ENZYME, ISOFORM A-RELATED"/>
    <property type="match status" value="1"/>
</dbReference>
<dbReference type="InterPro" id="IPR034164">
    <property type="entry name" value="Pepsin-like_dom"/>
</dbReference>
<comment type="caution">
    <text evidence="6">The sequence shown here is derived from an EMBL/GenBank/DDBJ whole genome shotgun (WGS) entry which is preliminary data.</text>
</comment>
<gene>
    <name evidence="6" type="ORF">R3P38DRAFT_3269216</name>
</gene>
<dbReference type="GO" id="GO:0006508">
    <property type="term" value="P:proteolysis"/>
    <property type="evidence" value="ECO:0007669"/>
    <property type="project" value="InterPro"/>
</dbReference>
<evidence type="ECO:0000259" key="5">
    <source>
        <dbReference type="PROSITE" id="PS51767"/>
    </source>
</evidence>
<dbReference type="EMBL" id="JAWWNJ010000032">
    <property type="protein sequence ID" value="KAK7026262.1"/>
    <property type="molecule type" value="Genomic_DNA"/>
</dbReference>
<dbReference type="SUPFAM" id="SSF50630">
    <property type="entry name" value="Acid proteases"/>
    <property type="match status" value="1"/>
</dbReference>
<evidence type="ECO:0000256" key="4">
    <source>
        <dbReference type="SAM" id="SignalP"/>
    </source>
</evidence>
<dbReference type="Proteomes" id="UP001362999">
    <property type="component" value="Unassembled WGS sequence"/>
</dbReference>
<feature type="compositionally biased region" description="Basic and acidic residues" evidence="2">
    <location>
        <begin position="516"/>
        <end position="525"/>
    </location>
</feature>
<dbReference type="InterPro" id="IPR001461">
    <property type="entry name" value="Aspartic_peptidase_A1"/>
</dbReference>
<evidence type="ECO:0000256" key="3">
    <source>
        <dbReference type="SAM" id="Phobius"/>
    </source>
</evidence>
<organism evidence="6 7">
    <name type="scientific">Favolaschia claudopus</name>
    <dbReference type="NCBI Taxonomy" id="2862362"/>
    <lineage>
        <taxon>Eukaryota</taxon>
        <taxon>Fungi</taxon>
        <taxon>Dikarya</taxon>
        <taxon>Basidiomycota</taxon>
        <taxon>Agaricomycotina</taxon>
        <taxon>Agaricomycetes</taxon>
        <taxon>Agaricomycetidae</taxon>
        <taxon>Agaricales</taxon>
        <taxon>Marasmiineae</taxon>
        <taxon>Mycenaceae</taxon>
        <taxon>Favolaschia</taxon>
    </lineage>
</organism>
<accession>A0AAW0BIQ1</accession>
<dbReference type="Gene3D" id="2.40.70.10">
    <property type="entry name" value="Acid Proteases"/>
    <property type="match status" value="2"/>
</dbReference>
<dbReference type="Pfam" id="PF00026">
    <property type="entry name" value="Asp"/>
    <property type="match status" value="1"/>
</dbReference>